<gene>
    <name evidence="1" type="ORF">ATANTOWER_028262</name>
</gene>
<proteinExistence type="predicted"/>
<keyword evidence="2" id="KW-1185">Reference proteome</keyword>
<dbReference type="EMBL" id="JAHUTI010095581">
    <property type="protein sequence ID" value="MED6262875.1"/>
    <property type="molecule type" value="Genomic_DNA"/>
</dbReference>
<evidence type="ECO:0000313" key="1">
    <source>
        <dbReference type="EMBL" id="MED6262875.1"/>
    </source>
</evidence>
<protein>
    <submittedName>
        <fullName evidence="1">Uncharacterized protein</fullName>
    </submittedName>
</protein>
<accession>A0ABU7CM01</accession>
<dbReference type="Proteomes" id="UP001345963">
    <property type="component" value="Unassembled WGS sequence"/>
</dbReference>
<comment type="caution">
    <text evidence="1">The sequence shown here is derived from an EMBL/GenBank/DDBJ whole genome shotgun (WGS) entry which is preliminary data.</text>
</comment>
<sequence>ILQGHDNPEFARCPQQLPMSISSLPVSSCELNKNTRRCHQQPLATHLSCRLYQTCDHAMLISGCLSSVLVINMALR</sequence>
<name>A0ABU7CM01_9TELE</name>
<evidence type="ECO:0000313" key="2">
    <source>
        <dbReference type="Proteomes" id="UP001345963"/>
    </source>
</evidence>
<reference evidence="1 2" key="1">
    <citation type="submission" date="2021-07" db="EMBL/GenBank/DDBJ databases">
        <authorList>
            <person name="Palmer J.M."/>
        </authorList>
    </citation>
    <scope>NUCLEOTIDE SEQUENCE [LARGE SCALE GENOMIC DNA]</scope>
    <source>
        <strain evidence="1 2">AT_MEX2019</strain>
        <tissue evidence="1">Muscle</tissue>
    </source>
</reference>
<feature type="non-terminal residue" evidence="1">
    <location>
        <position position="1"/>
    </location>
</feature>
<organism evidence="1 2">
    <name type="scientific">Ataeniobius toweri</name>
    <dbReference type="NCBI Taxonomy" id="208326"/>
    <lineage>
        <taxon>Eukaryota</taxon>
        <taxon>Metazoa</taxon>
        <taxon>Chordata</taxon>
        <taxon>Craniata</taxon>
        <taxon>Vertebrata</taxon>
        <taxon>Euteleostomi</taxon>
        <taxon>Actinopterygii</taxon>
        <taxon>Neopterygii</taxon>
        <taxon>Teleostei</taxon>
        <taxon>Neoteleostei</taxon>
        <taxon>Acanthomorphata</taxon>
        <taxon>Ovalentaria</taxon>
        <taxon>Atherinomorphae</taxon>
        <taxon>Cyprinodontiformes</taxon>
        <taxon>Goodeidae</taxon>
        <taxon>Ataeniobius</taxon>
    </lineage>
</organism>
<dbReference type="PANTHER" id="PTHR35842:SF1">
    <property type="entry name" value="SI:CH211-67E16.11"/>
    <property type="match status" value="1"/>
</dbReference>
<dbReference type="PANTHER" id="PTHR35842">
    <property type="entry name" value="SI:CH211-67E16.11"/>
    <property type="match status" value="1"/>
</dbReference>